<proteinExistence type="predicted"/>
<keyword evidence="1" id="KW-1133">Transmembrane helix</keyword>
<gene>
    <name evidence="2" type="ORF">HRQ87_11850</name>
</gene>
<evidence type="ECO:0000256" key="1">
    <source>
        <dbReference type="SAM" id="Phobius"/>
    </source>
</evidence>
<accession>A0ABX2IRI1</accession>
<keyword evidence="1" id="KW-0812">Transmembrane</keyword>
<comment type="caution">
    <text evidence="2">The sequence shown here is derived from an EMBL/GenBank/DDBJ whole genome shotgun (WGS) entry which is preliminary data.</text>
</comment>
<feature type="transmembrane region" description="Helical" evidence="1">
    <location>
        <begin position="33"/>
        <end position="55"/>
    </location>
</feature>
<dbReference type="RefSeq" id="WP_174138554.1">
    <property type="nucleotide sequence ID" value="NZ_JABUFE010000006.1"/>
</dbReference>
<feature type="transmembrane region" description="Helical" evidence="1">
    <location>
        <begin position="6"/>
        <end position="26"/>
    </location>
</feature>
<keyword evidence="3" id="KW-1185">Reference proteome</keyword>
<evidence type="ECO:0000313" key="2">
    <source>
        <dbReference type="EMBL" id="NSX55499.1"/>
    </source>
</evidence>
<protein>
    <submittedName>
        <fullName evidence="2">Uncharacterized protein</fullName>
    </submittedName>
</protein>
<keyword evidence="1" id="KW-0472">Membrane</keyword>
<reference evidence="2 3" key="1">
    <citation type="submission" date="2020-06" db="EMBL/GenBank/DDBJ databases">
        <title>Sulfitobacter algicola sp. nov., isolated from green algae.</title>
        <authorList>
            <person name="Wang C."/>
        </authorList>
    </citation>
    <scope>NUCLEOTIDE SEQUENCE [LARGE SCALE GENOMIC DNA]</scope>
    <source>
        <strain evidence="2 3">1151</strain>
    </source>
</reference>
<dbReference type="Proteomes" id="UP000777935">
    <property type="component" value="Unassembled WGS sequence"/>
</dbReference>
<sequence length="173" mass="19040">MFFELIGTFAAGFAAAGLVLILNRVFAGRLPKWLMPVVAGVAMLATTISNEYGWYARAQNNLPDGIVVAQTIESQAFYRPWTYVKPYVSRFVAVDHASIRKNESVPDQRIVNLIFYGRWAPVQQVPVVFDCATARRADVGDGMQFGPEGQIINVDWIGLEDDNPVLKTACAGA</sequence>
<name>A0ABX2IRI1_9RHOB</name>
<dbReference type="EMBL" id="JABUFE010000006">
    <property type="protein sequence ID" value="NSX55499.1"/>
    <property type="molecule type" value="Genomic_DNA"/>
</dbReference>
<evidence type="ECO:0000313" key="3">
    <source>
        <dbReference type="Proteomes" id="UP000777935"/>
    </source>
</evidence>
<organism evidence="2 3">
    <name type="scientific">Parasulfitobacter algicola</name>
    <dbReference type="NCBI Taxonomy" id="2614809"/>
    <lineage>
        <taxon>Bacteria</taxon>
        <taxon>Pseudomonadati</taxon>
        <taxon>Pseudomonadota</taxon>
        <taxon>Alphaproteobacteria</taxon>
        <taxon>Rhodobacterales</taxon>
        <taxon>Roseobacteraceae</taxon>
        <taxon>Parasulfitobacter</taxon>
    </lineage>
</organism>